<sequence>MAYNIDLHCHSWYSGDGVSSPESLIASARKKGLHGFALTDHNTSDGCRYMLDKGLVREDGQPVDDFLIIPGVEVTTAEGHLLCLGVILPYLKGTPAAEVCKIVHEMGGLAIPPHPYDMFRAGIRQSVLDVLDIDGLEVFNAATTLKRYNAQAFEYATMKKLPMTAGSDAHHESAIGTAYTILHTDDFSVKGILGQISKGTELNQRYMSPKDALRKTWNNWLRLRRRRVHKPPTERGNS</sequence>
<evidence type="ECO:0000259" key="1">
    <source>
        <dbReference type="SMART" id="SM00481"/>
    </source>
</evidence>
<feature type="domain" description="Polymerase/histidinol phosphatase N-terminal" evidence="1">
    <location>
        <begin position="5"/>
        <end position="78"/>
    </location>
</feature>
<dbReference type="PANTHER" id="PTHR42924:SF3">
    <property type="entry name" value="POLYMERASE_HISTIDINOL PHOSPHATASE N-TERMINAL DOMAIN-CONTAINING PROTEIN"/>
    <property type="match status" value="1"/>
</dbReference>
<dbReference type="CDD" id="cd07432">
    <property type="entry name" value="PHP_HisPPase"/>
    <property type="match status" value="1"/>
</dbReference>
<organism evidence="2 3">
    <name type="scientific">Chthoniobacter flavus Ellin428</name>
    <dbReference type="NCBI Taxonomy" id="497964"/>
    <lineage>
        <taxon>Bacteria</taxon>
        <taxon>Pseudomonadati</taxon>
        <taxon>Verrucomicrobiota</taxon>
        <taxon>Spartobacteria</taxon>
        <taxon>Chthoniobacterales</taxon>
        <taxon>Chthoniobacteraceae</taxon>
        <taxon>Chthoniobacter</taxon>
    </lineage>
</organism>
<comment type="caution">
    <text evidence="2">The sequence shown here is derived from an EMBL/GenBank/DDBJ whole genome shotgun (WGS) entry which is preliminary data.</text>
</comment>
<dbReference type="eggNOG" id="COG0613">
    <property type="taxonomic scope" value="Bacteria"/>
</dbReference>
<name>B4D0I8_9BACT</name>
<dbReference type="Pfam" id="PF13263">
    <property type="entry name" value="PHP_C"/>
    <property type="match status" value="1"/>
</dbReference>
<gene>
    <name evidence="2" type="ORF">CfE428DRAFT_2439</name>
</gene>
<dbReference type="Proteomes" id="UP000005824">
    <property type="component" value="Unassembled WGS sequence"/>
</dbReference>
<evidence type="ECO:0000313" key="3">
    <source>
        <dbReference type="Proteomes" id="UP000005824"/>
    </source>
</evidence>
<dbReference type="SUPFAM" id="SSF89550">
    <property type="entry name" value="PHP domain-like"/>
    <property type="match status" value="1"/>
</dbReference>
<dbReference type="InterPro" id="IPR016195">
    <property type="entry name" value="Pol/histidinol_Pase-like"/>
</dbReference>
<dbReference type="InterPro" id="IPR003141">
    <property type="entry name" value="Pol/His_phosphatase_N"/>
</dbReference>
<dbReference type="InParanoid" id="B4D0I8"/>
<dbReference type="PANTHER" id="PTHR42924">
    <property type="entry name" value="EXONUCLEASE"/>
    <property type="match status" value="1"/>
</dbReference>
<dbReference type="GO" id="GO:0004534">
    <property type="term" value="F:5'-3' RNA exonuclease activity"/>
    <property type="evidence" value="ECO:0007669"/>
    <property type="project" value="TreeGrafter"/>
</dbReference>
<dbReference type="GO" id="GO:0035312">
    <property type="term" value="F:5'-3' DNA exonuclease activity"/>
    <property type="evidence" value="ECO:0007669"/>
    <property type="project" value="TreeGrafter"/>
</dbReference>
<keyword evidence="3" id="KW-1185">Reference proteome</keyword>
<dbReference type="EMBL" id="ABVL01000006">
    <property type="protein sequence ID" value="EDY19850.1"/>
    <property type="molecule type" value="Genomic_DNA"/>
</dbReference>
<dbReference type="AlphaFoldDB" id="B4D0I8"/>
<dbReference type="Pfam" id="PF02811">
    <property type="entry name" value="PHP"/>
    <property type="match status" value="1"/>
</dbReference>
<dbReference type="STRING" id="497964.CfE428DRAFT_2439"/>
<dbReference type="Gene3D" id="3.20.20.140">
    <property type="entry name" value="Metal-dependent hydrolases"/>
    <property type="match status" value="1"/>
</dbReference>
<dbReference type="RefSeq" id="WP_006979764.1">
    <property type="nucleotide sequence ID" value="NZ_ABVL01000006.1"/>
</dbReference>
<accession>B4D0I8</accession>
<dbReference type="InterPro" id="IPR052018">
    <property type="entry name" value="PHP_domain"/>
</dbReference>
<reference evidence="2 3" key="1">
    <citation type="journal article" date="2011" name="J. Bacteriol.">
        <title>Genome sequence of Chthoniobacter flavus Ellin428, an aerobic heterotrophic soil bacterium.</title>
        <authorList>
            <person name="Kant R."/>
            <person name="van Passel M.W."/>
            <person name="Palva A."/>
            <person name="Lucas S."/>
            <person name="Lapidus A."/>
            <person name="Glavina Del Rio T."/>
            <person name="Dalin E."/>
            <person name="Tice H."/>
            <person name="Bruce D."/>
            <person name="Goodwin L."/>
            <person name="Pitluck S."/>
            <person name="Larimer F.W."/>
            <person name="Land M.L."/>
            <person name="Hauser L."/>
            <person name="Sangwan P."/>
            <person name="de Vos W.M."/>
            <person name="Janssen P.H."/>
            <person name="Smidt H."/>
        </authorList>
    </citation>
    <scope>NUCLEOTIDE SEQUENCE [LARGE SCALE GENOMIC DNA]</scope>
    <source>
        <strain evidence="2 3">Ellin428</strain>
    </source>
</reference>
<protein>
    <submittedName>
        <fullName evidence="2">PHP domain protein</fullName>
    </submittedName>
</protein>
<dbReference type="SMART" id="SM00481">
    <property type="entry name" value="POLIIIAc"/>
    <property type="match status" value="1"/>
</dbReference>
<dbReference type="InterPro" id="IPR004013">
    <property type="entry name" value="PHP_dom"/>
</dbReference>
<dbReference type="NCBIfam" id="NF038032">
    <property type="entry name" value="CehA_McbA_metalo"/>
    <property type="match status" value="1"/>
</dbReference>
<proteinExistence type="predicted"/>
<evidence type="ECO:0000313" key="2">
    <source>
        <dbReference type="EMBL" id="EDY19850.1"/>
    </source>
</evidence>